<comment type="similarity">
    <text evidence="5">Belongs to the intermediate filament family.</text>
</comment>
<dbReference type="PROSITE" id="PS51841">
    <property type="entry name" value="LTD"/>
    <property type="match status" value="1"/>
</dbReference>
<evidence type="ECO:0000256" key="6">
    <source>
        <dbReference type="SAM" id="Coils"/>
    </source>
</evidence>
<dbReference type="SUPFAM" id="SSF74853">
    <property type="entry name" value="Lamin A/C globular tail domain"/>
    <property type="match status" value="1"/>
</dbReference>
<dbReference type="Pfam" id="PF00932">
    <property type="entry name" value="LTD"/>
    <property type="match status" value="1"/>
</dbReference>
<dbReference type="Gene3D" id="2.60.40.1260">
    <property type="entry name" value="Lamin Tail domain"/>
    <property type="match status" value="1"/>
</dbReference>
<keyword evidence="11" id="KW-1185">Reference proteome</keyword>
<dbReference type="InterPro" id="IPR036415">
    <property type="entry name" value="Lamin_tail_dom_sf"/>
</dbReference>
<proteinExistence type="inferred from homology"/>
<evidence type="ECO:0000259" key="9">
    <source>
        <dbReference type="PROSITE" id="PS51842"/>
    </source>
</evidence>
<organism evidence="10 11">
    <name type="scientific">Trichinella papuae</name>
    <dbReference type="NCBI Taxonomy" id="268474"/>
    <lineage>
        <taxon>Eukaryota</taxon>
        <taxon>Metazoa</taxon>
        <taxon>Ecdysozoa</taxon>
        <taxon>Nematoda</taxon>
        <taxon>Enoplea</taxon>
        <taxon>Dorylaimia</taxon>
        <taxon>Trichinellida</taxon>
        <taxon>Trichinellidae</taxon>
        <taxon>Trichinella</taxon>
    </lineage>
</organism>
<reference evidence="10 11" key="1">
    <citation type="submission" date="2015-01" db="EMBL/GenBank/DDBJ databases">
        <title>Evolution of Trichinella species and genotypes.</title>
        <authorList>
            <person name="Korhonen P.K."/>
            <person name="Edoardo P."/>
            <person name="Giuseppe L.R."/>
            <person name="Gasser R.B."/>
        </authorList>
    </citation>
    <scope>NUCLEOTIDE SEQUENCE [LARGE SCALE GENOMIC DNA]</scope>
    <source>
        <strain evidence="10">ISS1980</strain>
    </source>
</reference>
<comment type="caution">
    <text evidence="10">The sequence shown here is derived from an EMBL/GenBank/DDBJ whole genome shotgun (WGS) entry which is preliminary data.</text>
</comment>
<evidence type="ECO:0000256" key="1">
    <source>
        <dbReference type="ARBA" id="ARBA00004496"/>
    </source>
</evidence>
<dbReference type="PROSITE" id="PS51842">
    <property type="entry name" value="IF_ROD_2"/>
    <property type="match status" value="1"/>
</dbReference>
<dbReference type="Gene3D" id="1.20.5.500">
    <property type="entry name" value="Single helix bin"/>
    <property type="match status" value="1"/>
</dbReference>
<feature type="coiled-coil region" evidence="6">
    <location>
        <begin position="401"/>
        <end position="485"/>
    </location>
</feature>
<dbReference type="FunFam" id="1.20.5.170:FF:000058">
    <property type="entry name" value="Intermediate filament protein B"/>
    <property type="match status" value="1"/>
</dbReference>
<dbReference type="InterPro" id="IPR039008">
    <property type="entry name" value="IF_rod_dom"/>
</dbReference>
<evidence type="ECO:0000313" key="10">
    <source>
        <dbReference type="EMBL" id="KRZ68636.1"/>
    </source>
</evidence>
<sequence length="647" mass="73532">LLDSSFDVMPELKTTTKIEKQNITTSNSSSTSSTSNSQSGGGLRTTTTSSSSKVEEQHTEQNFPTLSNKMDSGEYRSTISARPGFARNSPGTPTIGGTPTGVGAGGRVLKIVTEMGSSSVSGFSPGFHQAGAASAILESREREKKEMQDLNDRLASYIEKVRFLEAQNRKLANDLEGLRGRWGKDTSSVKQMYEGELAEARKLIDDTAKNKATLESQINRLQTDLAEFRRKYEDALRQRAGDQEKIDGLLTQLSEHEAEANLLRRRIEGLEDEVNRVKKENMRLQSELNKARTDLDQETLNRIDYQNQVQTLLEEIDFIRRVHDQEIKELQALAARDTTAENREFFKNELALAIRDIRNEYDSVSLQNKSDMESWYKLKVQEIQTASARHTMETGYQKEEVKRLRTQMGDLRGKLEKQVQELTYQLEDDQRQYESALNDRDGQIRKMREECQALMVELQMLLDTKQTLDAEIAIYRKMLEGEENRTGLRQLVEQVVKTRSLQQQEDTESMRVVKGEMATRTSYQRSAKGNVSISECNPEGKYIVLENTHRAKACDEPLDEWKLKRKIDGKREVVFTFPAKFVLKAGKNVKVWARNQGGVNDPPNQIIFEGEDNWGVGQNVQTILYNKDGEEKATHIQRSSQQTTSTA</sequence>
<dbReference type="GO" id="GO:0005882">
    <property type="term" value="C:intermediate filament"/>
    <property type="evidence" value="ECO:0007669"/>
    <property type="project" value="UniProtKB-KW"/>
</dbReference>
<keyword evidence="4 6" id="KW-0175">Coiled coil</keyword>
<dbReference type="SMART" id="SM01391">
    <property type="entry name" value="Filament"/>
    <property type="match status" value="1"/>
</dbReference>
<dbReference type="PROSITE" id="PS00226">
    <property type="entry name" value="IF_ROD_1"/>
    <property type="match status" value="1"/>
</dbReference>
<dbReference type="GO" id="GO:0031507">
    <property type="term" value="P:heterochromatin formation"/>
    <property type="evidence" value="ECO:0007669"/>
    <property type="project" value="TreeGrafter"/>
</dbReference>
<evidence type="ECO:0000256" key="3">
    <source>
        <dbReference type="ARBA" id="ARBA00022754"/>
    </source>
</evidence>
<dbReference type="FunFam" id="2.60.40.1260:FF:000003">
    <property type="entry name" value="Intermediate filament protein A"/>
    <property type="match status" value="1"/>
</dbReference>
<dbReference type="GO" id="GO:0090435">
    <property type="term" value="P:protein localization to nuclear envelope"/>
    <property type="evidence" value="ECO:0007669"/>
    <property type="project" value="TreeGrafter"/>
</dbReference>
<feature type="domain" description="IF rod" evidence="9">
    <location>
        <begin position="143"/>
        <end position="486"/>
    </location>
</feature>
<feature type="compositionally biased region" description="Low complexity" evidence="7">
    <location>
        <begin position="24"/>
        <end position="37"/>
    </location>
</feature>
<feature type="domain" description="LTD" evidence="8">
    <location>
        <begin position="519"/>
        <end position="639"/>
    </location>
</feature>
<evidence type="ECO:0000313" key="11">
    <source>
        <dbReference type="Proteomes" id="UP000054843"/>
    </source>
</evidence>
<name>A0A0V1MAI3_9BILA</name>
<comment type="subcellular location">
    <subcellularLocation>
        <location evidence="1">Cytoplasm</location>
    </subcellularLocation>
</comment>
<accession>A0A0V1MAI3</accession>
<dbReference type="EMBL" id="JYDO01000159">
    <property type="protein sequence ID" value="KRZ68636.1"/>
    <property type="molecule type" value="Genomic_DNA"/>
</dbReference>
<dbReference type="PANTHER" id="PTHR45721">
    <property type="entry name" value="LAMIN DM0-RELATED"/>
    <property type="match status" value="1"/>
</dbReference>
<dbReference type="InterPro" id="IPR001322">
    <property type="entry name" value="Lamin_tail_dom"/>
</dbReference>
<feature type="coiled-coil region" evidence="6">
    <location>
        <begin position="133"/>
        <end position="315"/>
    </location>
</feature>
<evidence type="ECO:0000259" key="8">
    <source>
        <dbReference type="PROSITE" id="PS51841"/>
    </source>
</evidence>
<dbReference type="GO" id="GO:0007097">
    <property type="term" value="P:nuclear migration"/>
    <property type="evidence" value="ECO:0007669"/>
    <property type="project" value="TreeGrafter"/>
</dbReference>
<dbReference type="GO" id="GO:0051664">
    <property type="term" value="P:nuclear pore localization"/>
    <property type="evidence" value="ECO:0007669"/>
    <property type="project" value="TreeGrafter"/>
</dbReference>
<dbReference type="Gene3D" id="1.20.5.170">
    <property type="match status" value="1"/>
</dbReference>
<dbReference type="GO" id="GO:0006998">
    <property type="term" value="P:nuclear envelope organization"/>
    <property type="evidence" value="ECO:0007669"/>
    <property type="project" value="TreeGrafter"/>
</dbReference>
<dbReference type="Proteomes" id="UP000054843">
    <property type="component" value="Unassembled WGS sequence"/>
</dbReference>
<dbReference type="InterPro" id="IPR018039">
    <property type="entry name" value="IF_conserved"/>
</dbReference>
<protein>
    <submittedName>
        <fullName evidence="10">Intermediate filament protein ifa-1</fullName>
    </submittedName>
</protein>
<dbReference type="PIRSF" id="PIRSF005546">
    <property type="entry name" value="Intermed_filamnt_Ifb-2"/>
    <property type="match status" value="1"/>
</dbReference>
<dbReference type="Pfam" id="PF00038">
    <property type="entry name" value="Filament"/>
    <property type="match status" value="2"/>
</dbReference>
<dbReference type="GO" id="GO:0005652">
    <property type="term" value="C:nuclear lamina"/>
    <property type="evidence" value="ECO:0007669"/>
    <property type="project" value="TreeGrafter"/>
</dbReference>
<evidence type="ECO:0000256" key="5">
    <source>
        <dbReference type="RuleBase" id="RU000685"/>
    </source>
</evidence>
<dbReference type="GO" id="GO:0005737">
    <property type="term" value="C:cytoplasm"/>
    <property type="evidence" value="ECO:0007669"/>
    <property type="project" value="UniProtKB-SubCell"/>
</dbReference>
<dbReference type="PANTHER" id="PTHR45721:SF12">
    <property type="entry name" value="INTERMEDIATE FILAMENT PROTEIN IFA-1"/>
    <property type="match status" value="1"/>
</dbReference>
<dbReference type="GO" id="GO:0005200">
    <property type="term" value="F:structural constituent of cytoskeleton"/>
    <property type="evidence" value="ECO:0007669"/>
    <property type="project" value="TreeGrafter"/>
</dbReference>
<dbReference type="FunFam" id="1.20.5.1160:FF:000023">
    <property type="entry name" value="Intermediate filament protein ifa-1"/>
    <property type="match status" value="1"/>
</dbReference>
<dbReference type="Gene3D" id="1.20.5.1160">
    <property type="entry name" value="Vasodilator-stimulated phosphoprotein"/>
    <property type="match status" value="2"/>
</dbReference>
<evidence type="ECO:0000256" key="4">
    <source>
        <dbReference type="ARBA" id="ARBA00023054"/>
    </source>
</evidence>
<feature type="region of interest" description="Disordered" evidence="7">
    <location>
        <begin position="1"/>
        <end position="102"/>
    </location>
</feature>
<dbReference type="SUPFAM" id="SSF64593">
    <property type="entry name" value="Intermediate filament protein, coiled coil region"/>
    <property type="match status" value="2"/>
</dbReference>
<feature type="compositionally biased region" description="Polar residues" evidence="7">
    <location>
        <begin position="60"/>
        <end position="80"/>
    </location>
</feature>
<keyword evidence="3 5" id="KW-0403">Intermediate filament</keyword>
<feature type="non-terminal residue" evidence="10">
    <location>
        <position position="1"/>
    </location>
</feature>
<dbReference type="InterPro" id="IPR016451">
    <property type="entry name" value="Intermed_filament_ifa/ifb"/>
</dbReference>
<dbReference type="FunFam" id="1.20.5.1160:FF:000016">
    <property type="entry name" value="Intermediate filament protein A"/>
    <property type="match status" value="1"/>
</dbReference>
<gene>
    <name evidence="10" type="primary">ifa-1</name>
    <name evidence="10" type="ORF">T10_1850</name>
</gene>
<evidence type="ECO:0000256" key="2">
    <source>
        <dbReference type="ARBA" id="ARBA00022490"/>
    </source>
</evidence>
<keyword evidence="2" id="KW-0963">Cytoplasm</keyword>
<evidence type="ECO:0000256" key="7">
    <source>
        <dbReference type="SAM" id="MobiDB-lite"/>
    </source>
</evidence>
<dbReference type="AlphaFoldDB" id="A0A0V1MAI3"/>